<evidence type="ECO:0000313" key="2">
    <source>
        <dbReference type="EMBL" id="KAK7930686.1"/>
    </source>
</evidence>
<dbReference type="GO" id="GO:0005737">
    <property type="term" value="C:cytoplasm"/>
    <property type="evidence" value="ECO:0007669"/>
    <property type="project" value="TreeGrafter"/>
</dbReference>
<dbReference type="GO" id="GO:0071539">
    <property type="term" value="P:protein localization to centrosome"/>
    <property type="evidence" value="ECO:0007669"/>
    <property type="project" value="InterPro"/>
</dbReference>
<dbReference type="EMBL" id="JBBPFD010000004">
    <property type="protein sequence ID" value="KAK7930686.1"/>
    <property type="molecule type" value="Genomic_DNA"/>
</dbReference>
<dbReference type="PANTHER" id="PTHR16029:SF11">
    <property type="entry name" value="CENTROSOMAL PROTEIN OF 192 KDA"/>
    <property type="match status" value="1"/>
</dbReference>
<feature type="region of interest" description="Disordered" evidence="1">
    <location>
        <begin position="1002"/>
        <end position="1056"/>
    </location>
</feature>
<dbReference type="CDD" id="cd21856">
    <property type="entry name" value="Plk4BD_Cep192"/>
    <property type="match status" value="1"/>
</dbReference>
<protein>
    <submittedName>
        <fullName evidence="2">Uncharacterized protein</fullName>
    </submittedName>
</protein>
<feature type="compositionally biased region" description="Basic and acidic residues" evidence="1">
    <location>
        <begin position="748"/>
        <end position="769"/>
    </location>
</feature>
<feature type="compositionally biased region" description="Low complexity" evidence="1">
    <location>
        <begin position="1129"/>
        <end position="1156"/>
    </location>
</feature>
<dbReference type="AlphaFoldDB" id="A0AAW0PXZ8"/>
<dbReference type="InterPro" id="IPR057662">
    <property type="entry name" value="CEP192_Aurora-A_bind"/>
</dbReference>
<dbReference type="InterPro" id="IPR039103">
    <property type="entry name" value="Spd-2/CEP192"/>
</dbReference>
<dbReference type="GO" id="GO:0051298">
    <property type="term" value="P:centrosome duplication"/>
    <property type="evidence" value="ECO:0007669"/>
    <property type="project" value="InterPro"/>
</dbReference>
<feature type="region of interest" description="Disordered" evidence="1">
    <location>
        <begin position="472"/>
        <end position="555"/>
    </location>
</feature>
<organism evidence="2 3">
    <name type="scientific">Mugilogobius chulae</name>
    <name type="common">yellowstripe goby</name>
    <dbReference type="NCBI Taxonomy" id="88201"/>
    <lineage>
        <taxon>Eukaryota</taxon>
        <taxon>Metazoa</taxon>
        <taxon>Chordata</taxon>
        <taxon>Craniata</taxon>
        <taxon>Vertebrata</taxon>
        <taxon>Euteleostomi</taxon>
        <taxon>Actinopterygii</taxon>
        <taxon>Neopterygii</taxon>
        <taxon>Teleostei</taxon>
        <taxon>Neoteleostei</taxon>
        <taxon>Acanthomorphata</taxon>
        <taxon>Gobiaria</taxon>
        <taxon>Gobiiformes</taxon>
        <taxon>Gobioidei</taxon>
        <taxon>Gobiidae</taxon>
        <taxon>Gobionellinae</taxon>
        <taxon>Mugilogobius</taxon>
    </lineage>
</organism>
<feature type="compositionally biased region" description="Polar residues" evidence="1">
    <location>
        <begin position="795"/>
        <end position="808"/>
    </location>
</feature>
<dbReference type="GO" id="GO:0019901">
    <property type="term" value="F:protein kinase binding"/>
    <property type="evidence" value="ECO:0007669"/>
    <property type="project" value="TreeGrafter"/>
</dbReference>
<accession>A0AAW0PXZ8</accession>
<feature type="region of interest" description="Disordered" evidence="1">
    <location>
        <begin position="1188"/>
        <end position="1210"/>
    </location>
</feature>
<evidence type="ECO:0000256" key="1">
    <source>
        <dbReference type="SAM" id="MobiDB-lite"/>
    </source>
</evidence>
<feature type="region of interest" description="Disordered" evidence="1">
    <location>
        <begin position="732"/>
        <end position="808"/>
    </location>
</feature>
<dbReference type="GO" id="GO:0000242">
    <property type="term" value="C:pericentriolar material"/>
    <property type="evidence" value="ECO:0007669"/>
    <property type="project" value="TreeGrafter"/>
</dbReference>
<proteinExistence type="predicted"/>
<dbReference type="InterPro" id="IPR057665">
    <property type="entry name" value="CEP192_PLK4_bind"/>
</dbReference>
<feature type="region of interest" description="Disordered" evidence="1">
    <location>
        <begin position="846"/>
        <end position="876"/>
    </location>
</feature>
<evidence type="ECO:0000313" key="3">
    <source>
        <dbReference type="Proteomes" id="UP001460270"/>
    </source>
</evidence>
<feature type="compositionally biased region" description="Polar residues" evidence="1">
    <location>
        <begin position="1028"/>
        <end position="1046"/>
    </location>
</feature>
<sequence length="1210" mass="131144">MADNFYKLEDEAFPSFLYKSLDSTSGRVTLENVTLGSGPGLPVAASTVAKIRPASDNRPDLVEASYLEGKELEQTSARSSVEQAKFSLNFKDDMDNADDFIATHRVSDMLVKINLDESASRNLVGPLHSHKGSIRGRLTEFATDLSSGLLTFTHSGLGGSTSAQVAPLHTVMEKDKGQKDEADSDCSGSNSSFLANEKLMSIGSINSDLTDDDIDLNNLPEDELDQYFNKLVPPDMQRGRVEGQEIPATDTPGTGNQQSNPGSTEPDQFRQHFLDNYQQDNFQMPDVRLAATGMDSCPASDEDTEDELEAVRRKDNTRTRLLPSTSRQLVGESHHPSFRPGLEGGSSDDEESGRLVVHRDGGGGDGSSGSDESGNDGGVSTMPLPAGSVQTTYDVLRGLGIVGEDQTSDLSDLQGLMGDRVGPVGTGEASSHTERQPLPINCRLPLDSLHLRGGLGSRRFLDSTKISASNAGSFHLSQPGFLESDNRDSDEGIDEPDGCRQSLGLRGGPCGNASAAEPSDSASEDDHNPLSTSLEPKYFSQSHHQDDSDDSWTNCPENVELEFQQGVKNAHSVVYQNEQGQWVTDLAYYSSFEKEVGNQASENLQEFQNESFVAPGDALEIIAKDQVEFEKEHQFMQEEKIEAVPANTTFQSDSSWKLPSNNYILMRASQVSDFSQADQSYLRLSLGQFFGQRSEAMGCLFPRDSVDDIKRPSFGYVITSPEKREPFALIPPSELSETSHHNGTVDLEVDKTLNPEDLDKTLEAPKEEVQPETCRQQVQQETLASPPDHSEDLDTNQGNQSCVSPDSNSSNLMLSISTIASAIADASISTDPSQLAAMIMELSKRRKHQPEVKPVGTNTTQLAKSNKHNSPVEEPSITETLQKSAFDMDKYLKKTDLSGCSEASLGHTTFNFTGWADNLNASLSNAQKDSPDRLEEIAQINHSVSDIVYGKATVNSDLKRSSTAYSSTSYNSQMINSLGSAQSSSLSSQLTDVLDKNKQVNDNGSKMLVVKPQASSISRLSLEKPQNKQKSPSRSPACSPDLSRSSGWRKASSDQPNINCASVQNVLSVAQEQLDAPQNSFPLRSAMAAPCHSTVEKHVGFTCPSTEISTSDKFKSQGPFADESNYFRPSTSPLTHSSPSQTSFPSAESMSSPPSSRGGHCDKLPGYSPQSICSSPGLSRLTYISMNDGTLIPSPEKKNNPPIRMTAPCL</sequence>
<feature type="compositionally biased region" description="Basic and acidic residues" evidence="1">
    <location>
        <begin position="309"/>
        <end position="318"/>
    </location>
</feature>
<dbReference type="GO" id="GO:0090222">
    <property type="term" value="P:centrosome-templated microtubule nucleation"/>
    <property type="evidence" value="ECO:0007669"/>
    <property type="project" value="InterPro"/>
</dbReference>
<dbReference type="GO" id="GO:0005814">
    <property type="term" value="C:centriole"/>
    <property type="evidence" value="ECO:0007669"/>
    <property type="project" value="TreeGrafter"/>
</dbReference>
<feature type="region of interest" description="Disordered" evidence="1">
    <location>
        <begin position="245"/>
        <end position="268"/>
    </location>
</feature>
<dbReference type="Proteomes" id="UP001460270">
    <property type="component" value="Unassembled WGS sequence"/>
</dbReference>
<gene>
    <name evidence="2" type="ORF">WMY93_007081</name>
</gene>
<feature type="region of interest" description="Disordered" evidence="1">
    <location>
        <begin position="293"/>
        <end position="386"/>
    </location>
</feature>
<feature type="region of interest" description="Disordered" evidence="1">
    <location>
        <begin position="1107"/>
        <end position="1168"/>
    </location>
</feature>
<name>A0AAW0PXZ8_9GOBI</name>
<dbReference type="Pfam" id="PF25763">
    <property type="entry name" value="Aurora-A_bind_CEP192"/>
    <property type="match status" value="1"/>
</dbReference>
<feature type="compositionally biased region" description="Polar residues" evidence="1">
    <location>
        <begin position="251"/>
        <end position="266"/>
    </location>
</feature>
<keyword evidence="3" id="KW-1185">Reference proteome</keyword>
<reference evidence="3" key="1">
    <citation type="submission" date="2024-04" db="EMBL/GenBank/DDBJ databases">
        <title>Salinicola lusitanus LLJ914,a marine bacterium isolated from the Okinawa Trough.</title>
        <authorList>
            <person name="Li J."/>
        </authorList>
    </citation>
    <scope>NUCLEOTIDE SEQUENCE [LARGE SCALE GENOMIC DNA]</scope>
</reference>
<dbReference type="GO" id="GO:0090307">
    <property type="term" value="P:mitotic spindle assembly"/>
    <property type="evidence" value="ECO:0007669"/>
    <property type="project" value="TreeGrafter"/>
</dbReference>
<feature type="compositionally biased region" description="Polar residues" evidence="1">
    <location>
        <begin position="773"/>
        <end position="783"/>
    </location>
</feature>
<dbReference type="Pfam" id="PF25765">
    <property type="entry name" value="PLK4_bind_CEP192"/>
    <property type="match status" value="1"/>
</dbReference>
<dbReference type="PANTHER" id="PTHR16029">
    <property type="entry name" value="CENTROSOMAL PROTEIN OF 192 KDA"/>
    <property type="match status" value="1"/>
</dbReference>
<comment type="caution">
    <text evidence="2">The sequence shown here is derived from an EMBL/GenBank/DDBJ whole genome shotgun (WGS) entry which is preliminary data.</text>
</comment>